<accession>A0A977L1L1</accession>
<dbReference type="KEGG" id="wna:KA717_14875"/>
<name>A0A977L1L1_9CYAN</name>
<protein>
    <submittedName>
        <fullName evidence="1">Uncharacterized protein</fullName>
    </submittedName>
</protein>
<gene>
    <name evidence="1" type="ORF">KA717_14875</name>
</gene>
<reference evidence="1" key="1">
    <citation type="submission" date="2021-04" db="EMBL/GenBank/DDBJ databases">
        <title>Genome sequence of Woronichinia naegeliana from Washington state freshwater lake bloom.</title>
        <authorList>
            <person name="Dreher T.W."/>
        </authorList>
    </citation>
    <scope>NUCLEOTIDE SEQUENCE</scope>
    <source>
        <strain evidence="1">WA131</strain>
    </source>
</reference>
<proteinExistence type="predicted"/>
<dbReference type="EMBL" id="CP073041">
    <property type="protein sequence ID" value="UXE63742.1"/>
    <property type="molecule type" value="Genomic_DNA"/>
</dbReference>
<dbReference type="Proteomes" id="UP001065613">
    <property type="component" value="Chromosome"/>
</dbReference>
<evidence type="ECO:0000313" key="1">
    <source>
        <dbReference type="EMBL" id="UXE63742.1"/>
    </source>
</evidence>
<organism evidence="1">
    <name type="scientific">Woronichinia naegeliana WA131</name>
    <dbReference type="NCBI Taxonomy" id="2824559"/>
    <lineage>
        <taxon>Bacteria</taxon>
        <taxon>Bacillati</taxon>
        <taxon>Cyanobacteriota</taxon>
        <taxon>Cyanophyceae</taxon>
        <taxon>Synechococcales</taxon>
        <taxon>Coelosphaeriaceae</taxon>
        <taxon>Woronichinia</taxon>
    </lineage>
</organism>
<sequence length="177" mass="18438">MGLSLLSQPAQALNWNFSYTLNDGGVFTGTYITDGSSPAATDTVYNVTGISGTITKGGTTVSISGINSNSPVFTGNNTFKWDGTGIGVKEWGIKFDDTNGGSYNLTGLDPTDSSYVFTGLGIYKSPQGISDGDIVTSSFAPATAVPWETDALPVVGSTILFGAGLWAKRKFAKPLQK</sequence>
<dbReference type="AlphaFoldDB" id="A0A977L1L1"/>